<evidence type="ECO:0000313" key="2">
    <source>
        <dbReference type="Proteomes" id="UP000694397"/>
    </source>
</evidence>
<reference evidence="1" key="3">
    <citation type="submission" date="2025-09" db="UniProtKB">
        <authorList>
            <consortium name="Ensembl"/>
        </authorList>
    </citation>
    <scope>IDENTIFICATION</scope>
</reference>
<name>A0A8C9VR95_SCLFO</name>
<sequence length="146" mass="15873">MWEAGLKTEKAEQAPPTTVTMEDQQVKCSAFERVLHAMAHDERVVGDLVLGRRVAFYELRGEIGSGNFSHVKLGIHTLTKGESSCSEFERQETGVDTFHGSAFSAGQERSVQGAVVCVTVVNPPETFQGVALPILQVSVWVGAVVW</sequence>
<protein>
    <submittedName>
        <fullName evidence="1">Uncharacterized protein</fullName>
    </submittedName>
</protein>
<evidence type="ECO:0000313" key="1">
    <source>
        <dbReference type="Ensembl" id="ENSSFOP00015063708.1"/>
    </source>
</evidence>
<reference evidence="1" key="2">
    <citation type="submission" date="2025-08" db="UniProtKB">
        <authorList>
            <consortium name="Ensembl"/>
        </authorList>
    </citation>
    <scope>IDENTIFICATION</scope>
</reference>
<organism evidence="1 2">
    <name type="scientific">Scleropages formosus</name>
    <name type="common">Asian bonytongue</name>
    <name type="synonym">Osteoglossum formosum</name>
    <dbReference type="NCBI Taxonomy" id="113540"/>
    <lineage>
        <taxon>Eukaryota</taxon>
        <taxon>Metazoa</taxon>
        <taxon>Chordata</taxon>
        <taxon>Craniata</taxon>
        <taxon>Vertebrata</taxon>
        <taxon>Euteleostomi</taxon>
        <taxon>Actinopterygii</taxon>
        <taxon>Neopterygii</taxon>
        <taxon>Teleostei</taxon>
        <taxon>Osteoglossocephala</taxon>
        <taxon>Osteoglossomorpha</taxon>
        <taxon>Osteoglossiformes</taxon>
        <taxon>Osteoglossidae</taxon>
        <taxon>Scleropages</taxon>
    </lineage>
</organism>
<dbReference type="OrthoDB" id="193931at2759"/>
<proteinExistence type="predicted"/>
<dbReference type="AlphaFoldDB" id="A0A8C9VR95"/>
<dbReference type="GeneTree" id="ENSGT00940000165287"/>
<accession>A0A8C9VR95</accession>
<dbReference type="Ensembl" id="ENSSFOT00015081808.1">
    <property type="protein sequence ID" value="ENSSFOP00015063708.1"/>
    <property type="gene ID" value="ENSSFOG00015028013.1"/>
</dbReference>
<keyword evidence="2" id="KW-1185">Reference proteome</keyword>
<reference evidence="1 2" key="1">
    <citation type="submission" date="2019-04" db="EMBL/GenBank/DDBJ databases">
        <authorList>
            <consortium name="Wellcome Sanger Institute Data Sharing"/>
        </authorList>
    </citation>
    <scope>NUCLEOTIDE SEQUENCE [LARGE SCALE GENOMIC DNA]</scope>
</reference>
<dbReference type="Proteomes" id="UP000694397">
    <property type="component" value="Chromosome 25"/>
</dbReference>